<keyword evidence="3 10" id="KW-1003">Cell membrane</keyword>
<evidence type="ECO:0000256" key="8">
    <source>
        <dbReference type="ARBA" id="ARBA00023136"/>
    </source>
</evidence>
<dbReference type="GO" id="GO:0043213">
    <property type="term" value="P:bacteriocin transport"/>
    <property type="evidence" value="ECO:0007669"/>
    <property type="project" value="InterPro"/>
</dbReference>
<dbReference type="GO" id="GO:0051301">
    <property type="term" value="P:cell division"/>
    <property type="evidence" value="ECO:0007669"/>
    <property type="project" value="UniProtKB-UniRule"/>
</dbReference>
<dbReference type="STRING" id="86105.NF27_EY01430"/>
<accession>A0A0C1MSM1</accession>
<evidence type="ECO:0000256" key="7">
    <source>
        <dbReference type="ARBA" id="ARBA00022989"/>
    </source>
</evidence>
<feature type="transmembrane region" description="Helical" evidence="10">
    <location>
        <begin position="213"/>
        <end position="235"/>
    </location>
</feature>
<evidence type="ECO:0000256" key="1">
    <source>
        <dbReference type="ARBA" id="ARBA00004651"/>
    </source>
</evidence>
<sequence>MSCIILLYGILMPAIFTLITAAPVDRVISSVDKVANQTVHAAPKFSFLGLFFQADFVVQTVMVLLLLASVWSWAIIFNKTISLKAIKFRMNRFENEFWSGASLDKLFRQVKNKQDHPLAIIFSAAIDEWNTRNAKNIGSDSSLRASAKERIHQAMQVAANKALDNIEKNLNFLATVGSSAPFIGLFGTVWGIMVSFQSIAVSKNTSLAVVAPGIAEALLATALGLAAAIPAVIFYNKFASEVNRISNKVDAFSMELSSMISRELDNQ</sequence>
<dbReference type="NCBIfam" id="TIGR02796">
    <property type="entry name" value="tolQ"/>
    <property type="match status" value="1"/>
</dbReference>
<proteinExistence type="inferred from homology"/>
<comment type="function">
    <text evidence="10">Part of the Tol-Pal system, which plays a role in outer membrane invagination during cell division and is important for maintaining outer membrane integrity.</text>
</comment>
<dbReference type="InterPro" id="IPR002898">
    <property type="entry name" value="MotA_ExbB_proton_chnl"/>
</dbReference>
<gene>
    <name evidence="10" type="primary">tolQ</name>
    <name evidence="12" type="ORF">NF27_EY01430</name>
</gene>
<protein>
    <recommendedName>
        <fullName evidence="10">Tol-Pal system protein TolQ</fullName>
    </recommendedName>
</protein>
<dbReference type="GO" id="GO:0017038">
    <property type="term" value="P:protein import"/>
    <property type="evidence" value="ECO:0007669"/>
    <property type="project" value="TreeGrafter"/>
</dbReference>
<evidence type="ECO:0000259" key="11">
    <source>
        <dbReference type="Pfam" id="PF01618"/>
    </source>
</evidence>
<keyword evidence="8 10" id="KW-0472">Membrane</keyword>
<evidence type="ECO:0000313" key="12">
    <source>
        <dbReference type="EMBL" id="KIE05047.1"/>
    </source>
</evidence>
<dbReference type="GO" id="GO:0005886">
    <property type="term" value="C:plasma membrane"/>
    <property type="evidence" value="ECO:0007669"/>
    <property type="project" value="UniProtKB-SubCell"/>
</dbReference>
<comment type="similarity">
    <text evidence="2 10">Belongs to the ExbB/TolQ family.</text>
</comment>
<dbReference type="EMBL" id="JSWE01000124">
    <property type="protein sequence ID" value="KIE05047.1"/>
    <property type="molecule type" value="Genomic_DNA"/>
</dbReference>
<dbReference type="InterPro" id="IPR050790">
    <property type="entry name" value="ExbB/TolQ_transport"/>
</dbReference>
<feature type="transmembrane region" description="Helical" evidence="10">
    <location>
        <begin position="56"/>
        <end position="77"/>
    </location>
</feature>
<feature type="domain" description="MotA/TolQ/ExbB proton channel" evidence="11">
    <location>
        <begin position="131"/>
        <end position="249"/>
    </location>
</feature>
<name>A0A0C1MSM1_9RICK</name>
<feature type="transmembrane region" description="Helical" evidence="10">
    <location>
        <begin position="170"/>
        <end position="193"/>
    </location>
</feature>
<dbReference type="PANTHER" id="PTHR30625:SF3">
    <property type="entry name" value="TOL-PAL SYSTEM PROTEIN TOLQ"/>
    <property type="match status" value="1"/>
</dbReference>
<comment type="subcellular location">
    <subcellularLocation>
        <location evidence="10">Cell inner membrane</location>
        <topology evidence="10">Multi-pass membrane protein</topology>
    </subcellularLocation>
    <subcellularLocation>
        <location evidence="1">Cell membrane</location>
        <topology evidence="1">Multi-pass membrane protein</topology>
    </subcellularLocation>
</comment>
<reference evidence="12 13" key="1">
    <citation type="submission" date="2014-11" db="EMBL/GenBank/DDBJ databases">
        <title>A Rickettsiales Symbiont of Amoebae With Ancient Features.</title>
        <authorList>
            <person name="Schulz F."/>
            <person name="Martijn J."/>
            <person name="Wascher F."/>
            <person name="Kostanjsek R."/>
            <person name="Ettema T.J."/>
            <person name="Horn M."/>
        </authorList>
    </citation>
    <scope>NUCLEOTIDE SEQUENCE [LARGE SCALE GENOMIC DNA]</scope>
    <source>
        <strain evidence="12 13">UWC36</strain>
    </source>
</reference>
<dbReference type="PATRIC" id="fig|86105.3.peg.1215"/>
<evidence type="ECO:0000313" key="13">
    <source>
        <dbReference type="Proteomes" id="UP000031258"/>
    </source>
</evidence>
<dbReference type="InterPro" id="IPR014163">
    <property type="entry name" value="Tol-Pal_TolQ"/>
</dbReference>
<keyword evidence="6 10" id="KW-0812">Transmembrane</keyword>
<evidence type="ECO:0000256" key="10">
    <source>
        <dbReference type="HAMAP-Rule" id="MF_02202"/>
    </source>
</evidence>
<comment type="caution">
    <text evidence="12">The sequence shown here is derived from an EMBL/GenBank/DDBJ whole genome shotgun (WGS) entry which is preliminary data.</text>
</comment>
<evidence type="ECO:0000256" key="2">
    <source>
        <dbReference type="ARBA" id="ARBA00010442"/>
    </source>
</evidence>
<keyword evidence="5 10" id="KW-0132">Cell division</keyword>
<keyword evidence="7 10" id="KW-1133">Transmembrane helix</keyword>
<dbReference type="PANTHER" id="PTHR30625">
    <property type="entry name" value="PROTEIN TOLQ"/>
    <property type="match status" value="1"/>
</dbReference>
<evidence type="ECO:0000256" key="5">
    <source>
        <dbReference type="ARBA" id="ARBA00022618"/>
    </source>
</evidence>
<keyword evidence="9 10" id="KW-0131">Cell cycle</keyword>
<evidence type="ECO:0000256" key="4">
    <source>
        <dbReference type="ARBA" id="ARBA00022519"/>
    </source>
</evidence>
<evidence type="ECO:0000256" key="6">
    <source>
        <dbReference type="ARBA" id="ARBA00022692"/>
    </source>
</evidence>
<dbReference type="AlphaFoldDB" id="A0A0C1MSM1"/>
<comment type="subunit">
    <text evidence="10">The Tol-Pal system is composed of five core proteins: the inner membrane proteins TolA, TolQ and TolR, the periplasmic protein TolB and the outer membrane protein Pal. They form a network linking the inner and outer membranes and the peptidoglycan layer.</text>
</comment>
<keyword evidence="13" id="KW-1185">Reference proteome</keyword>
<keyword evidence="4 10" id="KW-0997">Cell inner membrane</keyword>
<dbReference type="Pfam" id="PF01618">
    <property type="entry name" value="MotA_ExbB"/>
    <property type="match status" value="1"/>
</dbReference>
<evidence type="ECO:0000256" key="9">
    <source>
        <dbReference type="ARBA" id="ARBA00023306"/>
    </source>
</evidence>
<evidence type="ECO:0000256" key="3">
    <source>
        <dbReference type="ARBA" id="ARBA00022475"/>
    </source>
</evidence>
<dbReference type="Proteomes" id="UP000031258">
    <property type="component" value="Unassembled WGS sequence"/>
</dbReference>
<dbReference type="HAMAP" id="MF_02202">
    <property type="entry name" value="TolQ"/>
    <property type="match status" value="1"/>
</dbReference>
<organism evidence="12 13">
    <name type="scientific">Candidatus Jidaibacter acanthamoebae</name>
    <dbReference type="NCBI Taxonomy" id="86105"/>
    <lineage>
        <taxon>Bacteria</taxon>
        <taxon>Pseudomonadati</taxon>
        <taxon>Pseudomonadota</taxon>
        <taxon>Alphaproteobacteria</taxon>
        <taxon>Rickettsiales</taxon>
        <taxon>Candidatus Midichloriaceae</taxon>
        <taxon>Candidatus Jidaibacter</taxon>
    </lineage>
</organism>